<feature type="chain" id="PRO_5044869178" evidence="1">
    <location>
        <begin position="22"/>
        <end position="124"/>
    </location>
</feature>
<dbReference type="AlphaFoldDB" id="A0ABD3V9L1"/>
<gene>
    <name evidence="2" type="ORF">ACJMK2_011965</name>
</gene>
<comment type="caution">
    <text evidence="2">The sequence shown here is derived from an EMBL/GenBank/DDBJ whole genome shotgun (WGS) entry which is preliminary data.</text>
</comment>
<feature type="signal peptide" evidence="1">
    <location>
        <begin position="1"/>
        <end position="21"/>
    </location>
</feature>
<sequence>MELKIVYILGTIVVMFHISEARPYLIDKPEADREQDEIMVRDEIPNYMNTKDLSVFQNSELNSMEEISEKDKVNQNLQVPKSMTAPNGRVKRWIKIQCPSLCVYQSATGLIFVCCPKRVYLYCR</sequence>
<keyword evidence="1" id="KW-0732">Signal</keyword>
<protein>
    <submittedName>
        <fullName evidence="2">Uncharacterized protein</fullName>
    </submittedName>
</protein>
<evidence type="ECO:0000313" key="3">
    <source>
        <dbReference type="Proteomes" id="UP001634394"/>
    </source>
</evidence>
<evidence type="ECO:0000256" key="1">
    <source>
        <dbReference type="SAM" id="SignalP"/>
    </source>
</evidence>
<evidence type="ECO:0000313" key="2">
    <source>
        <dbReference type="EMBL" id="KAL3857278.1"/>
    </source>
</evidence>
<proteinExistence type="predicted"/>
<keyword evidence="3" id="KW-1185">Reference proteome</keyword>
<organism evidence="2 3">
    <name type="scientific">Sinanodonta woodiana</name>
    <name type="common">Chinese pond mussel</name>
    <name type="synonym">Anodonta woodiana</name>
    <dbReference type="NCBI Taxonomy" id="1069815"/>
    <lineage>
        <taxon>Eukaryota</taxon>
        <taxon>Metazoa</taxon>
        <taxon>Spiralia</taxon>
        <taxon>Lophotrochozoa</taxon>
        <taxon>Mollusca</taxon>
        <taxon>Bivalvia</taxon>
        <taxon>Autobranchia</taxon>
        <taxon>Heteroconchia</taxon>
        <taxon>Palaeoheterodonta</taxon>
        <taxon>Unionida</taxon>
        <taxon>Unionoidea</taxon>
        <taxon>Unionidae</taxon>
        <taxon>Unioninae</taxon>
        <taxon>Sinanodonta</taxon>
    </lineage>
</organism>
<reference evidence="2 3" key="1">
    <citation type="submission" date="2024-11" db="EMBL/GenBank/DDBJ databases">
        <title>Chromosome-level genome assembly of the freshwater bivalve Anodonta woodiana.</title>
        <authorList>
            <person name="Chen X."/>
        </authorList>
    </citation>
    <scope>NUCLEOTIDE SEQUENCE [LARGE SCALE GENOMIC DNA]</scope>
    <source>
        <strain evidence="2">MN2024</strain>
        <tissue evidence="2">Gills</tissue>
    </source>
</reference>
<name>A0ABD3V9L1_SINWO</name>
<dbReference type="Proteomes" id="UP001634394">
    <property type="component" value="Unassembled WGS sequence"/>
</dbReference>
<accession>A0ABD3V9L1</accession>
<dbReference type="EMBL" id="JBJQND010000013">
    <property type="protein sequence ID" value="KAL3857278.1"/>
    <property type="molecule type" value="Genomic_DNA"/>
</dbReference>